<dbReference type="GO" id="GO:0015174">
    <property type="term" value="F:basic amino acid transmembrane transporter activity"/>
    <property type="evidence" value="ECO:0007669"/>
    <property type="project" value="TreeGrafter"/>
</dbReference>
<keyword evidence="9" id="KW-1185">Reference proteome</keyword>
<feature type="transmembrane region" description="Helical" evidence="6">
    <location>
        <begin position="100"/>
        <end position="121"/>
    </location>
</feature>
<dbReference type="STRING" id="658429.L8G0D3"/>
<feature type="transmembrane region" description="Helical" evidence="6">
    <location>
        <begin position="225"/>
        <end position="248"/>
    </location>
</feature>
<evidence type="ECO:0000256" key="3">
    <source>
        <dbReference type="ARBA" id="ARBA00022989"/>
    </source>
</evidence>
<dbReference type="VEuPathDB" id="FungiDB:GMDG_07828"/>
<evidence type="ECO:0000256" key="4">
    <source>
        <dbReference type="ARBA" id="ARBA00023136"/>
    </source>
</evidence>
<dbReference type="InParanoid" id="L8G0D3"/>
<proteinExistence type="predicted"/>
<sequence>MSGFGEESADETTQLLPKQAKTEPEKNSKIFRLWQVGALIGILLAYADTSLVWATHETIASRFNSLQNSSWMMTSFTMGYCVTLPLYGRLSDSYGSLRPLLVAYCTFCIGSTLCGIGQTYWQVILGRVVAGCGASGMVSLASIIITELADSSDVAVLRSYVNIASTIGLSGGGPLGGFLAGAIGWRWLFLGQVPIAAASCLLMAKSFEVMCPKVEQQEEQQREESVLAFDFPGAITLAIAISSLLAVIDLQGSLSGSHSLVQSLIVIGAISTLAFLVFETFPGNRELLMPLKLLKTEIGAFCAGQLLIVASGYGVSEPIALSVYFTDKPKFVSQIAPYFANTRGASDAEGGGRTAPFSIGNAIGALLAGQIIKRFGTYKKLSIVSLFFCITNSVAILIRWPHTIGVWEGIMTTFPFGLFGGIALSAQFIGLYQCSSKQYMATAISMYYMSQQIGVALGISISSGLLKHQFHVTLQKIMTEIPGYTKDQIIQRILDDSSVVALLPEAIQSLIRQGYLASFWVVPVFVVSTQALTILPMISTMEKYSY</sequence>
<evidence type="ECO:0000313" key="9">
    <source>
        <dbReference type="Proteomes" id="UP000011064"/>
    </source>
</evidence>
<feature type="region of interest" description="Disordered" evidence="5">
    <location>
        <begin position="1"/>
        <end position="21"/>
    </location>
</feature>
<feature type="transmembrane region" description="Helical" evidence="6">
    <location>
        <begin position="260"/>
        <end position="278"/>
    </location>
</feature>
<dbReference type="InterPro" id="IPR036259">
    <property type="entry name" value="MFS_trans_sf"/>
</dbReference>
<feature type="transmembrane region" description="Helical" evidence="6">
    <location>
        <begin position="185"/>
        <end position="204"/>
    </location>
</feature>
<organism evidence="8 9">
    <name type="scientific">Pseudogymnoascus destructans (strain ATCC MYA-4855 / 20631-21)</name>
    <name type="common">Bat white-nose syndrome fungus</name>
    <name type="synonym">Geomyces destructans</name>
    <dbReference type="NCBI Taxonomy" id="658429"/>
    <lineage>
        <taxon>Eukaryota</taxon>
        <taxon>Fungi</taxon>
        <taxon>Dikarya</taxon>
        <taxon>Ascomycota</taxon>
        <taxon>Pezizomycotina</taxon>
        <taxon>Leotiomycetes</taxon>
        <taxon>Thelebolales</taxon>
        <taxon>Thelebolaceae</taxon>
        <taxon>Pseudogymnoascus</taxon>
    </lineage>
</organism>
<feature type="domain" description="Major facilitator superfamily (MFS) profile" evidence="7">
    <location>
        <begin position="34"/>
        <end position="541"/>
    </location>
</feature>
<dbReference type="Gene3D" id="1.20.1250.20">
    <property type="entry name" value="MFS general substrate transporter like domains"/>
    <property type="match status" value="1"/>
</dbReference>
<dbReference type="PANTHER" id="PTHR23501:SF33">
    <property type="entry name" value="MAJOR FACILITATOR SUPERFAMILY (MFS) PROFILE DOMAIN-CONTAINING PROTEIN"/>
    <property type="match status" value="1"/>
</dbReference>
<dbReference type="OrthoDB" id="6770063at2759"/>
<dbReference type="InterPro" id="IPR011701">
    <property type="entry name" value="MFS"/>
</dbReference>
<evidence type="ECO:0000256" key="6">
    <source>
        <dbReference type="SAM" id="Phobius"/>
    </source>
</evidence>
<keyword evidence="4 6" id="KW-0472">Membrane</keyword>
<evidence type="ECO:0000259" key="7">
    <source>
        <dbReference type="PROSITE" id="PS50850"/>
    </source>
</evidence>
<feature type="transmembrane region" description="Helical" evidence="6">
    <location>
        <begin position="160"/>
        <end position="179"/>
    </location>
</feature>
<dbReference type="HOGENOM" id="CLU_000960_22_3_1"/>
<dbReference type="Proteomes" id="UP000011064">
    <property type="component" value="Unassembled WGS sequence"/>
</dbReference>
<dbReference type="EMBL" id="GL573431">
    <property type="protein sequence ID" value="ELR06173.1"/>
    <property type="molecule type" value="Genomic_DNA"/>
</dbReference>
<evidence type="ECO:0000256" key="2">
    <source>
        <dbReference type="ARBA" id="ARBA00022692"/>
    </source>
</evidence>
<dbReference type="SUPFAM" id="SSF103473">
    <property type="entry name" value="MFS general substrate transporter"/>
    <property type="match status" value="1"/>
</dbReference>
<dbReference type="AlphaFoldDB" id="L8G0D3"/>
<keyword evidence="2 6" id="KW-0812">Transmembrane</keyword>
<gene>
    <name evidence="8" type="ORF">GMDG_07828</name>
</gene>
<dbReference type="GO" id="GO:0000329">
    <property type="term" value="C:fungal-type vacuole membrane"/>
    <property type="evidence" value="ECO:0007669"/>
    <property type="project" value="TreeGrafter"/>
</dbReference>
<feature type="transmembrane region" description="Helical" evidence="6">
    <location>
        <begin position="381"/>
        <end position="402"/>
    </location>
</feature>
<dbReference type="Gene3D" id="1.20.1720.10">
    <property type="entry name" value="Multidrug resistance protein D"/>
    <property type="match status" value="1"/>
</dbReference>
<reference evidence="9" key="1">
    <citation type="submission" date="2010-09" db="EMBL/GenBank/DDBJ databases">
        <title>The genome sequence of Geomyces destructans 20631-21.</title>
        <authorList>
            <consortium name="The Broad Institute Genome Sequencing Platform"/>
            <person name="Cuomo C.A."/>
            <person name="Blehert D.S."/>
            <person name="Lorch J.M."/>
            <person name="Young S.K."/>
            <person name="Zeng Q."/>
            <person name="Gargeya S."/>
            <person name="Fitzgerald M."/>
            <person name="Haas B."/>
            <person name="Abouelleil A."/>
            <person name="Alvarado L."/>
            <person name="Arachchi H.M."/>
            <person name="Berlin A."/>
            <person name="Brown A."/>
            <person name="Chapman S.B."/>
            <person name="Chen Z."/>
            <person name="Dunbar C."/>
            <person name="Freedman E."/>
            <person name="Gearin G."/>
            <person name="Gellesch M."/>
            <person name="Goldberg J."/>
            <person name="Griggs A."/>
            <person name="Gujja S."/>
            <person name="Heiman D."/>
            <person name="Howarth C."/>
            <person name="Larson L."/>
            <person name="Lui A."/>
            <person name="MacDonald P.J.P."/>
            <person name="Montmayeur A."/>
            <person name="Murphy C."/>
            <person name="Neiman D."/>
            <person name="Pearson M."/>
            <person name="Priest M."/>
            <person name="Roberts A."/>
            <person name="Saif S."/>
            <person name="Shea T."/>
            <person name="Shenoy N."/>
            <person name="Sisk P."/>
            <person name="Stolte C."/>
            <person name="Sykes S."/>
            <person name="Wortman J."/>
            <person name="Nusbaum C."/>
            <person name="Birren B."/>
        </authorList>
    </citation>
    <scope>NUCLEOTIDE SEQUENCE [LARGE SCALE GENOMIC DNA]</scope>
    <source>
        <strain evidence="9">ATCC MYA-4855 / 20631-21</strain>
    </source>
</reference>
<evidence type="ECO:0000313" key="8">
    <source>
        <dbReference type="EMBL" id="ELR06173.1"/>
    </source>
</evidence>
<evidence type="ECO:0000256" key="1">
    <source>
        <dbReference type="ARBA" id="ARBA00004141"/>
    </source>
</evidence>
<protein>
    <recommendedName>
        <fullName evidence="7">Major facilitator superfamily (MFS) profile domain-containing protein</fullName>
    </recommendedName>
</protein>
<dbReference type="Pfam" id="PF07690">
    <property type="entry name" value="MFS_1"/>
    <property type="match status" value="1"/>
</dbReference>
<feature type="transmembrane region" description="Helical" evidence="6">
    <location>
        <begin position="517"/>
        <end position="538"/>
    </location>
</feature>
<keyword evidence="3 6" id="KW-1133">Transmembrane helix</keyword>
<dbReference type="InterPro" id="IPR020846">
    <property type="entry name" value="MFS_dom"/>
</dbReference>
<name>L8G0D3_PSED2</name>
<evidence type="ECO:0000256" key="5">
    <source>
        <dbReference type="SAM" id="MobiDB-lite"/>
    </source>
</evidence>
<feature type="transmembrane region" description="Helical" evidence="6">
    <location>
        <begin position="30"/>
        <end position="49"/>
    </location>
</feature>
<accession>L8G0D3</accession>
<feature type="transmembrane region" description="Helical" evidence="6">
    <location>
        <begin position="69"/>
        <end position="88"/>
    </location>
</feature>
<comment type="subcellular location">
    <subcellularLocation>
        <location evidence="1">Membrane</location>
        <topology evidence="1">Multi-pass membrane protein</topology>
    </subcellularLocation>
</comment>
<dbReference type="PANTHER" id="PTHR23501">
    <property type="entry name" value="MAJOR FACILITATOR SUPERFAMILY"/>
    <property type="match status" value="1"/>
</dbReference>
<dbReference type="PROSITE" id="PS50850">
    <property type="entry name" value="MFS"/>
    <property type="match status" value="1"/>
</dbReference>
<feature type="transmembrane region" description="Helical" evidence="6">
    <location>
        <begin position="414"/>
        <end position="434"/>
    </location>
</feature>
<feature type="transmembrane region" description="Helical" evidence="6">
    <location>
        <begin position="127"/>
        <end position="148"/>
    </location>
</feature>